<proteinExistence type="predicted"/>
<dbReference type="InterPro" id="IPR046341">
    <property type="entry name" value="SET_dom_sf"/>
</dbReference>
<dbReference type="VEuPathDB" id="VectorBase:ACHR001208"/>
<dbReference type="EnsemblMetazoa" id="ACHR001208-RA">
    <property type="protein sequence ID" value="ACHR001208-PA"/>
    <property type="gene ID" value="ACHR001208"/>
</dbReference>
<accession>A0A182JRS6</accession>
<reference evidence="1" key="2">
    <citation type="submission" date="2020-05" db="UniProtKB">
        <authorList>
            <consortium name="EnsemblMetazoa"/>
        </authorList>
    </citation>
    <scope>IDENTIFICATION</scope>
    <source>
        <strain evidence="1">ACHKN1017</strain>
    </source>
</reference>
<sequence length="709" mass="81571">MDYLFENDSEFYMERGEDEILPEIHIVSMNSVNIEVLHKAAISLNILHQFEKQRRKQACKELESKRNEELLAKGSIVVQNSVFQCNDPKFLKLYLNFCSTRLQNSGKYRDSIRLLEAANAIVLENKQESLQASITLNLSGAYKRTGQYRKLLALDGCSVDTKSVKRNLKILQTKPFPVWQEEAACSALDWEAELFGTSNSRAVSCDTFNGHLVAKRDYNVGEVIFIDKPVVGYLAESKGQCNCCTMKTLYTVPMECLRKDEHYHKYECRGYELLFFPLVDIVLVLRMMVKSLDILEKNLSLRNQPTVQPQTAQQLWAALLEDHHAHSDDFLKILQGCTCNRFTQERATYQILIQKATLTLYYLICSKRLFVDYKHCWTHASLAERNIFLESVLLRLVCVAHSNACRFSYELAYDRADVDEIIMSRCSALDTHCAKNTATTPNANVPASSVCVPQRAAAYTRSENSLLMFWDVCWAEANHQAQTDDDLDVVECALKRYSEGYHSTFDFIEHLTQCETAPKVTTSNQYCGMYRFVQEIKFSESESNTIFILLDHGAVAFRAVKSIKKGEVLVCDHSTNKTDTQQQDSLNKQETKINIKGGNKTEEAVMLCKIDILSAMIINMKNMTSLYMADSFFEFLFVLDHFIRSKQSISMFKWINKIELIYQHARMIPLVLMQDEWMAQLVKRGPKLRLIQRTNNKHVATQLYNNFFK</sequence>
<evidence type="ECO:0000313" key="1">
    <source>
        <dbReference type="EnsemblMetazoa" id="ACHR001208-PA"/>
    </source>
</evidence>
<name>A0A182JRS6_9DIPT</name>
<reference evidence="2" key="1">
    <citation type="submission" date="2013-03" db="EMBL/GenBank/DDBJ databases">
        <title>The Genome Sequence of Anopheles christyi ACHKN1017.</title>
        <authorList>
            <consortium name="The Broad Institute Genomics Platform"/>
            <person name="Neafsey D.E."/>
            <person name="Besansky N."/>
            <person name="Walker B."/>
            <person name="Young S.K."/>
            <person name="Zeng Q."/>
            <person name="Gargeya S."/>
            <person name="Fitzgerald M."/>
            <person name="Haas B."/>
            <person name="Abouelleil A."/>
            <person name="Allen A.W."/>
            <person name="Alvarado L."/>
            <person name="Arachchi H.M."/>
            <person name="Berlin A.M."/>
            <person name="Chapman S.B."/>
            <person name="Gainer-Dewar J."/>
            <person name="Goldberg J."/>
            <person name="Griggs A."/>
            <person name="Gujja S."/>
            <person name="Hansen M."/>
            <person name="Howarth C."/>
            <person name="Imamovic A."/>
            <person name="Ireland A."/>
            <person name="Larimer J."/>
            <person name="McCowan C."/>
            <person name="Murphy C."/>
            <person name="Pearson M."/>
            <person name="Poon T.W."/>
            <person name="Priest M."/>
            <person name="Roberts A."/>
            <person name="Saif S."/>
            <person name="Shea T."/>
            <person name="Sisk P."/>
            <person name="Sykes S."/>
            <person name="Wortman J."/>
            <person name="Nusbaum C."/>
            <person name="Birren B."/>
        </authorList>
    </citation>
    <scope>NUCLEOTIDE SEQUENCE [LARGE SCALE GENOMIC DNA]</scope>
    <source>
        <strain evidence="2">ACHKN1017</strain>
    </source>
</reference>
<dbReference type="AlphaFoldDB" id="A0A182JRS6"/>
<organism evidence="1 2">
    <name type="scientific">Anopheles christyi</name>
    <dbReference type="NCBI Taxonomy" id="43041"/>
    <lineage>
        <taxon>Eukaryota</taxon>
        <taxon>Metazoa</taxon>
        <taxon>Ecdysozoa</taxon>
        <taxon>Arthropoda</taxon>
        <taxon>Hexapoda</taxon>
        <taxon>Insecta</taxon>
        <taxon>Pterygota</taxon>
        <taxon>Neoptera</taxon>
        <taxon>Endopterygota</taxon>
        <taxon>Diptera</taxon>
        <taxon>Nematocera</taxon>
        <taxon>Culicoidea</taxon>
        <taxon>Culicidae</taxon>
        <taxon>Anophelinae</taxon>
        <taxon>Anopheles</taxon>
    </lineage>
</organism>
<dbReference type="SUPFAM" id="SSF82199">
    <property type="entry name" value="SET domain"/>
    <property type="match status" value="1"/>
</dbReference>
<protein>
    <recommendedName>
        <fullName evidence="3">SET domain-containing protein</fullName>
    </recommendedName>
</protein>
<keyword evidence="2" id="KW-1185">Reference proteome</keyword>
<evidence type="ECO:0000313" key="2">
    <source>
        <dbReference type="Proteomes" id="UP000075881"/>
    </source>
</evidence>
<dbReference type="Proteomes" id="UP000075881">
    <property type="component" value="Unassembled WGS sequence"/>
</dbReference>
<evidence type="ECO:0008006" key="3">
    <source>
        <dbReference type="Google" id="ProtNLM"/>
    </source>
</evidence>